<reference evidence="6 7" key="1">
    <citation type="submission" date="2016-02" db="EMBL/GenBank/DDBJ databases">
        <title>Comparative genomic and transcriptomic foundation for Pichia pastoris.</title>
        <authorList>
            <person name="Love K.R."/>
            <person name="Shah K.A."/>
            <person name="Whittaker C.A."/>
            <person name="Wu J."/>
            <person name="Bartlett M.C."/>
            <person name="Ma D."/>
            <person name="Leeson R.L."/>
            <person name="Priest M."/>
            <person name="Young S.K."/>
            <person name="Love J.C."/>
        </authorList>
    </citation>
    <scope>NUCLEOTIDE SEQUENCE [LARGE SCALE GENOMIC DNA]</scope>
    <source>
        <strain evidence="6 7">ATCC 28485</strain>
    </source>
</reference>
<sequence>MTLAYLVQELGALSHDSKRKYPELKEAADASIDMIRSFKQRVPVQELAKFESFVDPFLLAIQTKSLKMVNIGLSCLQKLIIETAIADLKLESLVNSLLVCSQFRSDDVHLKVLQLLPLLLQSYPLRLKNELLSKFLFVCSNLYSQSKSPAIINTASATFLQLLTGVFDKIKIEDSKTLPDDPVYKVSLDDNRTIDVRQCAYDSRRILVDLINLIQHQKPIFLKTNSISEEFGLELLETILKDNSDLFDEHLELEYLLRIKISPLILDYLTSSDEFPIMVRVARIIQLMLLQHFTTLKNESKLILSTLTFQLTKDSNSPFWKKVLSLEIYLSIVKDFTLVQKIHKAYDSKLENNEKTVFKSFFDVCFEIVVLNKSLLNTGDTILPKFMSREYQKPADFAGLTVAKSSSKVLFIDYLDKLEPPQTSSTYMLYLILQALTSMCDSLSKAVIGLDKNSSSFIEIKDLVSNNWALWKDMATVFLYSSLCDTLFNGLTKSLQKLTLTVSFLDLKDARKKLLFLICKSITNLTGSSGFRSKSLSESIVGTISTTIQTLSQQPVTNVSTSIQPYTRSFNSRMAVLFRMLINLVISLGNLLDSSEWILIFKTIQWVDYFLNGPSSDKLLPQDKPSADLISSQEIYSIQDSIAKLEDSVSGYNSSTLSSIIESFVTLTTELLLEEGGSKVPFEENDDLTLRTSSYNKLFFVGKLTNILQNNTTQLLATGNGVWDYTLEFYKSTIQQRTLDDQTRFLITDSFDSVVKKIAVDGFTNDEISSTEHVVLNSLNKIDTSLSNLPTSKELLIVNCETEIRLRILKTLSTVLNRYGSNFGESWNLVYSLLDAPFQLIEKIVLEDPILLKDPQLKINVGQLLVSNFETVKLLLDEFLTSLPKKQLKPLIDILCKFFYQTLDLNISLNSLSYFWLISDSLKNSFNTTKDSNYVSESLNLVLNDKDELTALINAPSTDPALIDHLIWICLIISLNKAASDPRAQVRNGAISTCFSIIDSHGSLLGCWKLIYRLVVEKEFFSIDYSDNLDAEHLESLTLILRGLCSLYSSHFLSFEPSGSQKTETLLYFWEGLFGYFEKLLKLNWLDLEYQIFKHFQELSKNVLEHEIPTELKELFYSFWSTYQILYQVNPLAQDTLVVYFESFDCIYKMVYPIQDVQKMERILAILNTAIRYPILPSTRTSDSNKSTKLQETVLKILGYMELNDYHYKSMIIQLLANISMLPLAPKSGTEQKFIKKVQDSGFQVPTYIHFSHKAIVVLENKLAELSPAEVLNLRGFTERLFEQLLTIVQERAKGLEETEEELWMIASRILVDLSQKLLHSYDSSYEDLSMLFIRLTNTILSYDEKNSFYERFDIVQYDKLYHCLVPPLNKMPKSVQVEFAHSIWENSFLYDFDDTETALIGSDAQKDIPAQQSLCSRLLNFPFDTIANTTSPIQTHPRKNLSLKCLNNLIDLCSDPQLQQVMTPFFISRSAIALHRVIVCKSLLDRRPLPRLQHLEIETIIGGISSLVEKSGDRDIQDQIHKLKPLFLRYVPFTEERDLQKVLSLSK</sequence>
<accession>A0A1B2JJ74</accession>
<keyword evidence="2" id="KW-0653">Protein transport</keyword>
<name>A0A1B2JJ74_PICPA</name>
<organism evidence="6 7">
    <name type="scientific">Komagataella pastoris</name>
    <name type="common">Yeast</name>
    <name type="synonym">Pichia pastoris</name>
    <dbReference type="NCBI Taxonomy" id="4922"/>
    <lineage>
        <taxon>Eukaryota</taxon>
        <taxon>Fungi</taxon>
        <taxon>Dikarya</taxon>
        <taxon>Ascomycota</taxon>
        <taxon>Saccharomycotina</taxon>
        <taxon>Pichiomycetes</taxon>
        <taxon>Pichiales</taxon>
        <taxon>Pichiaceae</taxon>
        <taxon>Komagataella</taxon>
    </lineage>
</organism>
<evidence type="ECO:0000256" key="2">
    <source>
        <dbReference type="ARBA" id="ARBA00022927"/>
    </source>
</evidence>
<proteinExistence type="predicted"/>
<keyword evidence="1" id="KW-0813">Transport</keyword>
<dbReference type="OrthoDB" id="294853at2759"/>
<dbReference type="Pfam" id="PF12783">
    <property type="entry name" value="Sec7-like_HUS"/>
    <property type="match status" value="1"/>
</dbReference>
<feature type="domain" description="Mon2/Sec7/BIG1-like HUS" evidence="3">
    <location>
        <begin position="199"/>
        <end position="352"/>
    </location>
</feature>
<gene>
    <name evidence="6" type="primary">MON2</name>
    <name evidence="6" type="ORF">ATY40_BA7505197</name>
</gene>
<dbReference type="GO" id="GO:0015031">
    <property type="term" value="P:protein transport"/>
    <property type="evidence" value="ECO:0007669"/>
    <property type="project" value="UniProtKB-KW"/>
</dbReference>
<dbReference type="InterPro" id="IPR032691">
    <property type="entry name" value="Mon2/Sec7/BIG1-like_HUS"/>
</dbReference>
<dbReference type="Pfam" id="PF16206">
    <property type="entry name" value="Mon2_C"/>
    <property type="match status" value="1"/>
</dbReference>
<dbReference type="InterPro" id="IPR032629">
    <property type="entry name" value="DCB_dom"/>
</dbReference>
<dbReference type="InterPro" id="IPR032817">
    <property type="entry name" value="Mon2_C"/>
</dbReference>
<feature type="domain" description="Mon2 C-terminal" evidence="4">
    <location>
        <begin position="878"/>
        <end position="1009"/>
    </location>
</feature>
<evidence type="ECO:0000259" key="3">
    <source>
        <dbReference type="Pfam" id="PF12783"/>
    </source>
</evidence>
<evidence type="ECO:0000313" key="7">
    <source>
        <dbReference type="Proteomes" id="UP000094565"/>
    </source>
</evidence>
<evidence type="ECO:0000256" key="1">
    <source>
        <dbReference type="ARBA" id="ARBA00022448"/>
    </source>
</evidence>
<evidence type="ECO:0000313" key="6">
    <source>
        <dbReference type="EMBL" id="ANZ78080.1"/>
    </source>
</evidence>
<dbReference type="Proteomes" id="UP000094565">
    <property type="component" value="Chromosome 4"/>
</dbReference>
<evidence type="ECO:0000259" key="5">
    <source>
        <dbReference type="Pfam" id="PF16213"/>
    </source>
</evidence>
<dbReference type="GO" id="GO:0005794">
    <property type="term" value="C:Golgi apparatus"/>
    <property type="evidence" value="ECO:0007669"/>
    <property type="project" value="UniProtKB-ARBA"/>
</dbReference>
<dbReference type="EMBL" id="CP014587">
    <property type="protein sequence ID" value="ANZ78080.1"/>
    <property type="molecule type" value="Genomic_DNA"/>
</dbReference>
<keyword evidence="7" id="KW-1185">Reference proteome</keyword>
<evidence type="ECO:0000259" key="4">
    <source>
        <dbReference type="Pfam" id="PF16206"/>
    </source>
</evidence>
<feature type="domain" description="Mon2/Sec7/BIG1-like dimerisation and cyclophilin-binding" evidence="5">
    <location>
        <begin position="4"/>
        <end position="174"/>
    </location>
</feature>
<dbReference type="Pfam" id="PF16213">
    <property type="entry name" value="DCB"/>
    <property type="match status" value="1"/>
</dbReference>
<protein>
    <submittedName>
        <fullName evidence="6">BA75_05197T0</fullName>
    </submittedName>
</protein>